<keyword evidence="1" id="KW-0511">Multifunctional enzyme</keyword>
<protein>
    <submittedName>
        <fullName evidence="5">Uncharacterized protein LOC113867584</fullName>
    </submittedName>
</protein>
<reference evidence="4" key="1">
    <citation type="journal article" date="2019" name="Toxins">
        <title>Detection of Abrin-Like and Prepropulchellin-Like Toxin Genes and Transcripts Using Whole Genome Sequencing and Full-Length Transcript Sequencing of Abrus precatorius.</title>
        <authorList>
            <person name="Hovde B.T."/>
            <person name="Daligault H.E."/>
            <person name="Hanschen E.R."/>
            <person name="Kunde Y.A."/>
            <person name="Johnson M.B."/>
            <person name="Starkenburg S.R."/>
            <person name="Johnson S.L."/>
        </authorList>
    </citation>
    <scope>NUCLEOTIDE SEQUENCE [LARGE SCALE GENOMIC DNA]</scope>
</reference>
<sequence length="439" mass="50004">MIGSNICRAMLLTISDMVHLNNLLIAAGAMEDLTTSQKAELKELLLHYEALFQEPHQLPPQRKYDHKITLLKDNPVEYLGHIISAQGVALDPAKVDVVITWTSPTNVKQLRGFLGISGYYKRFIQNYGKIAQALTNLLKKDAAFQWTKEVEEAFQKLKRALTKAPVLALPNFDDEFTIEIDASGQGIVVVLLQKGHPVAFISRAMGVRYRLLSTYDKEFCAILFAVKKMAALPIRKSFQGSILSKWTAFLALAEYWYNTKFHSSTQVTPFQTLYGYPPILNTPLLVSDSMIQAVDYIVKTRDEISTLLKKNLQQAQDKMKVNANKKRTEKEYKVGDLVYLKLQPYKQTSLPSTSFHKLVARYFSPFKVLERIGQVAYKLELPQGSKIHYVFHISLLKKCHGHNIQFQPLPNYNEDGDLEVQPIVILDRRMKKKANRAVT</sequence>
<dbReference type="RefSeq" id="XP_027358778.1">
    <property type="nucleotide sequence ID" value="XM_027502977.1"/>
</dbReference>
<dbReference type="InterPro" id="IPR041577">
    <property type="entry name" value="RT_RNaseH_2"/>
</dbReference>
<evidence type="ECO:0000256" key="1">
    <source>
        <dbReference type="ARBA" id="ARBA00023268"/>
    </source>
</evidence>
<dbReference type="KEGG" id="aprc:113867584"/>
<dbReference type="Pfam" id="PF24626">
    <property type="entry name" value="SH3_Tf2-1"/>
    <property type="match status" value="1"/>
</dbReference>
<feature type="domain" description="Reverse transcriptase/retrotransposon-derived protein RNase H-like" evidence="2">
    <location>
        <begin position="146"/>
        <end position="231"/>
    </location>
</feature>
<accession>A0A8B8LTH9</accession>
<dbReference type="OrthoDB" id="1280581at2759"/>
<dbReference type="Pfam" id="PF17919">
    <property type="entry name" value="RT_RNaseH_2"/>
    <property type="match status" value="1"/>
</dbReference>
<proteinExistence type="predicted"/>
<dbReference type="SUPFAM" id="SSF56672">
    <property type="entry name" value="DNA/RNA polymerases"/>
    <property type="match status" value="1"/>
</dbReference>
<dbReference type="PANTHER" id="PTHR37984:SF5">
    <property type="entry name" value="PROTEIN NYNRIN-LIKE"/>
    <property type="match status" value="1"/>
</dbReference>
<keyword evidence="4" id="KW-1185">Reference proteome</keyword>
<dbReference type="FunFam" id="3.30.70.270:FF:000020">
    <property type="entry name" value="Transposon Tf2-6 polyprotein-like Protein"/>
    <property type="match status" value="1"/>
</dbReference>
<dbReference type="Gene3D" id="3.30.70.270">
    <property type="match status" value="1"/>
</dbReference>
<organism evidence="4 5">
    <name type="scientific">Abrus precatorius</name>
    <name type="common">Indian licorice</name>
    <name type="synonym">Glycine abrus</name>
    <dbReference type="NCBI Taxonomy" id="3816"/>
    <lineage>
        <taxon>Eukaryota</taxon>
        <taxon>Viridiplantae</taxon>
        <taxon>Streptophyta</taxon>
        <taxon>Embryophyta</taxon>
        <taxon>Tracheophyta</taxon>
        <taxon>Spermatophyta</taxon>
        <taxon>Magnoliopsida</taxon>
        <taxon>eudicotyledons</taxon>
        <taxon>Gunneridae</taxon>
        <taxon>Pentapetalae</taxon>
        <taxon>rosids</taxon>
        <taxon>fabids</taxon>
        <taxon>Fabales</taxon>
        <taxon>Fabaceae</taxon>
        <taxon>Papilionoideae</taxon>
        <taxon>50 kb inversion clade</taxon>
        <taxon>NPAAA clade</taxon>
        <taxon>indigoferoid/millettioid clade</taxon>
        <taxon>Abreae</taxon>
        <taxon>Abrus</taxon>
    </lineage>
</organism>
<dbReference type="Proteomes" id="UP000694853">
    <property type="component" value="Unplaced"/>
</dbReference>
<evidence type="ECO:0000313" key="4">
    <source>
        <dbReference type="Proteomes" id="UP000694853"/>
    </source>
</evidence>
<dbReference type="AlphaFoldDB" id="A0A8B8LTH9"/>
<dbReference type="PANTHER" id="PTHR37984">
    <property type="entry name" value="PROTEIN CBG26694"/>
    <property type="match status" value="1"/>
</dbReference>
<dbReference type="GO" id="GO:0003824">
    <property type="term" value="F:catalytic activity"/>
    <property type="evidence" value="ECO:0007669"/>
    <property type="project" value="UniProtKB-KW"/>
</dbReference>
<evidence type="ECO:0000313" key="5">
    <source>
        <dbReference type="RefSeq" id="XP_027358778.1"/>
    </source>
</evidence>
<reference evidence="5" key="2">
    <citation type="submission" date="2025-08" db="UniProtKB">
        <authorList>
            <consortium name="RefSeq"/>
        </authorList>
    </citation>
    <scope>IDENTIFICATION</scope>
    <source>
        <tissue evidence="5">Young leaves</tissue>
    </source>
</reference>
<name>A0A8B8LTH9_ABRPR</name>
<evidence type="ECO:0000259" key="3">
    <source>
        <dbReference type="Pfam" id="PF24626"/>
    </source>
</evidence>
<evidence type="ECO:0000259" key="2">
    <source>
        <dbReference type="Pfam" id="PF17919"/>
    </source>
</evidence>
<dbReference type="InterPro" id="IPR043128">
    <property type="entry name" value="Rev_trsase/Diguanyl_cyclase"/>
</dbReference>
<dbReference type="InterPro" id="IPR056924">
    <property type="entry name" value="SH3_Tf2-1"/>
</dbReference>
<gene>
    <name evidence="5" type="primary">LOC113867584</name>
</gene>
<feature type="domain" description="Tf2-1-like SH3-like" evidence="3">
    <location>
        <begin position="335"/>
        <end position="400"/>
    </location>
</feature>
<dbReference type="InterPro" id="IPR050951">
    <property type="entry name" value="Retrovirus_Pol_polyprotein"/>
</dbReference>
<dbReference type="GeneID" id="113867584"/>
<dbReference type="InterPro" id="IPR043502">
    <property type="entry name" value="DNA/RNA_pol_sf"/>
</dbReference>